<dbReference type="Proteomes" id="UP000004160">
    <property type="component" value="Unassembled WGS sequence"/>
</dbReference>
<evidence type="ECO:0000313" key="3">
    <source>
        <dbReference type="Proteomes" id="UP000004160"/>
    </source>
</evidence>
<comment type="caution">
    <text evidence="2">The sequence shown here is derived from an EMBL/GenBank/DDBJ whole genome shotgun (WGS) entry which is preliminary data.</text>
</comment>
<dbReference type="Pfam" id="PF14690">
    <property type="entry name" value="Zn_ribbon_ISL3"/>
    <property type="match status" value="1"/>
</dbReference>
<dbReference type="InterPro" id="IPR029261">
    <property type="entry name" value="Transposase_Znf"/>
</dbReference>
<keyword evidence="3" id="KW-1185">Reference proteome</keyword>
<reference evidence="2" key="1">
    <citation type="submission" date="2011-05" db="EMBL/GenBank/DDBJ databases">
        <title>The Genome Sequence of Fusobacterium sp. 11_3_2.</title>
        <authorList>
            <consortium name="The Broad Institute Genome Sequencing Platform"/>
            <person name="Earl A."/>
            <person name="Ward D."/>
            <person name="Feldgarden M."/>
            <person name="Gevers D."/>
            <person name="Sibley C.D."/>
            <person name="White A.P."/>
            <person name="Crowley S."/>
            <person name="Surette M."/>
            <person name="Strauss J.C."/>
            <person name="Ambrose C.E."/>
            <person name="Allen-Vercoe E."/>
            <person name="Young S.K."/>
            <person name="Zeng Q."/>
            <person name="Gargeya S."/>
            <person name="Fitzgerald M."/>
            <person name="Haas B."/>
            <person name="Abouelleil A."/>
            <person name="Alvarado L."/>
            <person name="Arachchi H.M."/>
            <person name="Berlin A."/>
            <person name="Brown A."/>
            <person name="Chapman S.B."/>
            <person name="Chen Z."/>
            <person name="Dunbar C."/>
            <person name="Freedman E."/>
            <person name="Gearin G."/>
            <person name="Gellesch M."/>
            <person name="Goldberg J."/>
            <person name="Griggs A."/>
            <person name="Gujja S."/>
            <person name="Heiman D."/>
            <person name="Howarth C."/>
            <person name="Larson L."/>
            <person name="Lui A."/>
            <person name="MacDonald P.J.P."/>
            <person name="Mehta T."/>
            <person name="Montmayeur A."/>
            <person name="Murphy C."/>
            <person name="Neiman D."/>
            <person name="Pearson M."/>
            <person name="Priest M."/>
            <person name="Roberts A."/>
            <person name="Saif S."/>
            <person name="Shea T."/>
            <person name="Shenoy N."/>
            <person name="Sisk P."/>
            <person name="Stolte C."/>
            <person name="Sykes S."/>
            <person name="Wortman J."/>
            <person name="Nusbaum C."/>
            <person name="Birren B."/>
        </authorList>
    </citation>
    <scope>NUCLEOTIDE SEQUENCE [LARGE SCALE GENOMIC DNA]</scope>
    <source>
        <strain evidence="2">11_3_2</strain>
    </source>
</reference>
<dbReference type="EMBL" id="ACUO01000030">
    <property type="protein sequence ID" value="EGN65978.1"/>
    <property type="molecule type" value="Genomic_DNA"/>
</dbReference>
<dbReference type="PANTHER" id="PTHR33498:SF1">
    <property type="entry name" value="TRANSPOSASE FOR INSERTION SEQUENCE ELEMENT IS1557"/>
    <property type="match status" value="1"/>
</dbReference>
<dbReference type="RefSeq" id="WP_008694048.1">
    <property type="nucleotide sequence ID" value="NZ_GL945393.1"/>
</dbReference>
<evidence type="ECO:0000313" key="2">
    <source>
        <dbReference type="EMBL" id="EGN65978.1"/>
    </source>
</evidence>
<dbReference type="AlphaFoldDB" id="F7L229"/>
<proteinExistence type="predicted"/>
<sequence length="127" mass="14687">MISLSLSNFIKTILNIQDNNISFPEEDYCHVIQKGNYLIKLFKGFLKDNCCACPHCNSKNIVKNGSRERNIKFIPFQNYNIELNLTVQRHICKDCKKSFSPSTNIVEDNSNISNNLKYTIAHELQEN</sequence>
<dbReference type="PANTHER" id="PTHR33498">
    <property type="entry name" value="TRANSPOSASE FOR INSERTION SEQUENCE ELEMENT IS1557"/>
    <property type="match status" value="1"/>
</dbReference>
<gene>
    <name evidence="2" type="ORF">HMPREF0401_01902</name>
</gene>
<accession>F7L229</accession>
<feature type="domain" description="Transposase IS204/IS1001/IS1096/IS1165 zinc-finger" evidence="1">
    <location>
        <begin position="52"/>
        <end position="95"/>
    </location>
</feature>
<name>F7L229_9FUSO</name>
<dbReference type="HOGENOM" id="CLU_041900_13_4_0"/>
<organism evidence="2 3">
    <name type="scientific">Fusobacterium animalis 11_3_2</name>
    <dbReference type="NCBI Taxonomy" id="457403"/>
    <lineage>
        <taxon>Bacteria</taxon>
        <taxon>Fusobacteriati</taxon>
        <taxon>Fusobacteriota</taxon>
        <taxon>Fusobacteriia</taxon>
        <taxon>Fusobacteriales</taxon>
        <taxon>Fusobacteriaceae</taxon>
        <taxon>Fusobacterium</taxon>
    </lineage>
</organism>
<evidence type="ECO:0000259" key="1">
    <source>
        <dbReference type="Pfam" id="PF14690"/>
    </source>
</evidence>
<protein>
    <submittedName>
        <fullName evidence="2">Transposase</fullName>
    </submittedName>
</protein>
<dbReference type="InterPro" id="IPR047951">
    <property type="entry name" value="Transpos_ISL3"/>
</dbReference>
<feature type="non-terminal residue" evidence="2">
    <location>
        <position position="127"/>
    </location>
</feature>